<dbReference type="AlphaFoldDB" id="A0A2T7NEH7"/>
<dbReference type="EMBL" id="PZQS01000013">
    <property type="protein sequence ID" value="PVD19574.1"/>
    <property type="molecule type" value="Genomic_DNA"/>
</dbReference>
<feature type="region of interest" description="Disordered" evidence="1">
    <location>
        <begin position="115"/>
        <end position="228"/>
    </location>
</feature>
<organism evidence="3 4">
    <name type="scientific">Pomacea canaliculata</name>
    <name type="common">Golden apple snail</name>
    <dbReference type="NCBI Taxonomy" id="400727"/>
    <lineage>
        <taxon>Eukaryota</taxon>
        <taxon>Metazoa</taxon>
        <taxon>Spiralia</taxon>
        <taxon>Lophotrochozoa</taxon>
        <taxon>Mollusca</taxon>
        <taxon>Gastropoda</taxon>
        <taxon>Caenogastropoda</taxon>
        <taxon>Architaenioglossa</taxon>
        <taxon>Ampullarioidea</taxon>
        <taxon>Ampullariidae</taxon>
        <taxon>Pomacea</taxon>
    </lineage>
</organism>
<evidence type="ECO:0000313" key="3">
    <source>
        <dbReference type="EMBL" id="PVD19574.1"/>
    </source>
</evidence>
<protein>
    <recommendedName>
        <fullName evidence="2">SLC12A transporter C-terminal domain-containing protein</fullName>
    </recommendedName>
</protein>
<dbReference type="Proteomes" id="UP000245119">
    <property type="component" value="Linkage Group LG13"/>
</dbReference>
<dbReference type="Pfam" id="PF03522">
    <property type="entry name" value="SLC12"/>
    <property type="match status" value="1"/>
</dbReference>
<evidence type="ECO:0000256" key="1">
    <source>
        <dbReference type="SAM" id="MobiDB-lite"/>
    </source>
</evidence>
<sequence>MSRTNEHSVARGQVGVTPLNHAHHSLKHVTDVQPADVTRVAWGLRRRSHTLPVPRKSCPAGLYMAWLDALSRDLPPTLLLSGNQEIFCCLPRHQKVYPEMGDDLKTVLCVRGSSSTSRSEKALERNVPFEAERYTDQNASNTLPSDGIKSPSGPHIQNMTSDVASSDIRNNPGERSSRKQAPRTHEVPTIQVDFYDDDEEDEEEQSPPPLSADDKRLTRKTGVGFTKR</sequence>
<comment type="caution">
    <text evidence="3">The sequence shown here is derived from an EMBL/GenBank/DDBJ whole genome shotgun (WGS) entry which is preliminary data.</text>
</comment>
<proteinExistence type="predicted"/>
<feature type="compositionally biased region" description="Polar residues" evidence="1">
    <location>
        <begin position="155"/>
        <end position="169"/>
    </location>
</feature>
<gene>
    <name evidence="3" type="ORF">C0Q70_20064</name>
</gene>
<dbReference type="GO" id="GO:0006811">
    <property type="term" value="P:monoatomic ion transport"/>
    <property type="evidence" value="ECO:0007669"/>
    <property type="project" value="InterPro"/>
</dbReference>
<accession>A0A2T7NEH7</accession>
<dbReference type="GO" id="GO:0022857">
    <property type="term" value="F:transmembrane transporter activity"/>
    <property type="evidence" value="ECO:0007669"/>
    <property type="project" value="InterPro"/>
</dbReference>
<keyword evidence="4" id="KW-1185">Reference proteome</keyword>
<feature type="domain" description="SLC12A transporter C-terminal" evidence="2">
    <location>
        <begin position="50"/>
        <end position="85"/>
    </location>
</feature>
<name>A0A2T7NEH7_POMCA</name>
<evidence type="ECO:0000259" key="2">
    <source>
        <dbReference type="Pfam" id="PF03522"/>
    </source>
</evidence>
<reference evidence="3 4" key="1">
    <citation type="submission" date="2018-04" db="EMBL/GenBank/DDBJ databases">
        <title>The genome of golden apple snail Pomacea canaliculata provides insight into stress tolerance and invasive adaptation.</title>
        <authorList>
            <person name="Liu C."/>
            <person name="Liu B."/>
            <person name="Ren Y."/>
            <person name="Zhang Y."/>
            <person name="Wang H."/>
            <person name="Li S."/>
            <person name="Jiang F."/>
            <person name="Yin L."/>
            <person name="Zhang G."/>
            <person name="Qian W."/>
            <person name="Fan W."/>
        </authorList>
    </citation>
    <scope>NUCLEOTIDE SEQUENCE [LARGE SCALE GENOMIC DNA]</scope>
    <source>
        <strain evidence="3">SZHN2017</strain>
        <tissue evidence="3">Muscle</tissue>
    </source>
</reference>
<evidence type="ECO:0000313" key="4">
    <source>
        <dbReference type="Proteomes" id="UP000245119"/>
    </source>
</evidence>
<feature type="compositionally biased region" description="Acidic residues" evidence="1">
    <location>
        <begin position="194"/>
        <end position="205"/>
    </location>
</feature>
<dbReference type="OrthoDB" id="2020542at2759"/>
<dbReference type="GO" id="GO:0016020">
    <property type="term" value="C:membrane"/>
    <property type="evidence" value="ECO:0007669"/>
    <property type="project" value="InterPro"/>
</dbReference>
<dbReference type="InterPro" id="IPR018491">
    <property type="entry name" value="SLC12_C"/>
</dbReference>